<dbReference type="InterPro" id="IPR043917">
    <property type="entry name" value="DUF5753"/>
</dbReference>
<name>A0A2I2KLA6_9ACTN</name>
<dbReference type="CDD" id="cd00093">
    <property type="entry name" value="HTH_XRE"/>
    <property type="match status" value="1"/>
</dbReference>
<feature type="domain" description="HTH cro/C1-type" evidence="1">
    <location>
        <begin position="19"/>
        <end position="74"/>
    </location>
</feature>
<evidence type="ECO:0000259" key="1">
    <source>
        <dbReference type="PROSITE" id="PS50943"/>
    </source>
</evidence>
<accession>A0A2I2KLA6</accession>
<dbReference type="SUPFAM" id="SSF47413">
    <property type="entry name" value="lambda repressor-like DNA-binding domains"/>
    <property type="match status" value="1"/>
</dbReference>
<dbReference type="InterPro" id="IPR001387">
    <property type="entry name" value="Cro/C1-type_HTH"/>
</dbReference>
<evidence type="ECO:0000313" key="3">
    <source>
        <dbReference type="Proteomes" id="UP000234331"/>
    </source>
</evidence>
<dbReference type="PROSITE" id="PS50943">
    <property type="entry name" value="HTH_CROC1"/>
    <property type="match status" value="1"/>
</dbReference>
<reference evidence="2 3" key="1">
    <citation type="submission" date="2017-06" db="EMBL/GenBank/DDBJ databases">
        <authorList>
            <person name="Kim H.J."/>
            <person name="Triplett B.A."/>
        </authorList>
    </citation>
    <scope>NUCLEOTIDE SEQUENCE [LARGE SCALE GENOMIC DNA]</scope>
    <source>
        <strain evidence="2">FRACA_ARgP5</strain>
    </source>
</reference>
<dbReference type="Gene3D" id="1.10.260.40">
    <property type="entry name" value="lambda repressor-like DNA-binding domains"/>
    <property type="match status" value="1"/>
</dbReference>
<dbReference type="GO" id="GO:0003677">
    <property type="term" value="F:DNA binding"/>
    <property type="evidence" value="ECO:0007669"/>
    <property type="project" value="InterPro"/>
</dbReference>
<proteinExistence type="predicted"/>
<protein>
    <submittedName>
        <fullName evidence="2">Transcriptional regulator, XRE family</fullName>
    </submittedName>
</protein>
<dbReference type="InterPro" id="IPR010982">
    <property type="entry name" value="Lambda_DNA-bd_dom_sf"/>
</dbReference>
<dbReference type="Pfam" id="PF13560">
    <property type="entry name" value="HTH_31"/>
    <property type="match status" value="1"/>
</dbReference>
<dbReference type="AlphaFoldDB" id="A0A2I2KLA6"/>
<dbReference type="Proteomes" id="UP000234331">
    <property type="component" value="Unassembled WGS sequence"/>
</dbReference>
<dbReference type="SMART" id="SM00530">
    <property type="entry name" value="HTH_XRE"/>
    <property type="match status" value="1"/>
</dbReference>
<organism evidence="2 3">
    <name type="scientific">Frankia canadensis</name>
    <dbReference type="NCBI Taxonomy" id="1836972"/>
    <lineage>
        <taxon>Bacteria</taxon>
        <taxon>Bacillati</taxon>
        <taxon>Actinomycetota</taxon>
        <taxon>Actinomycetes</taxon>
        <taxon>Frankiales</taxon>
        <taxon>Frankiaceae</taxon>
        <taxon>Frankia</taxon>
    </lineage>
</organism>
<gene>
    <name evidence="2" type="ORF">FRACA_140058</name>
</gene>
<keyword evidence="3" id="KW-1185">Reference proteome</keyword>
<evidence type="ECO:0000313" key="2">
    <source>
        <dbReference type="EMBL" id="SNQ46459.1"/>
    </source>
</evidence>
<sequence>MSRMTAAPTMRRRKLGAELKRLRLVAGLTMREAAKVLRATESKVSRMENGHVPFKQMDIEDLLDLYGVRDAATRAELVDLGRDTRAVGWWHTFSDAVPQDFELYLGLEAGAATVSAFTCGFIEGLLQTPAYATVLIRGAAPGASVSEVDRRVRLRLERQHRLADANPPHLRVIMDEAVLRRPIGGPEVFRDQLRHLVSCAQRPNITLQVLPFGRGWHPAVGRSFTILAFPEDVCADVVYVEEVGSSLYVEKPGATARYKRMLDELAVIAMPPDESVQLIRTISEE</sequence>
<dbReference type="EMBL" id="FZMO01000046">
    <property type="protein sequence ID" value="SNQ46459.1"/>
    <property type="molecule type" value="Genomic_DNA"/>
</dbReference>
<dbReference type="Pfam" id="PF19054">
    <property type="entry name" value="DUF5753"/>
    <property type="match status" value="1"/>
</dbReference>